<dbReference type="GO" id="GO:0020037">
    <property type="term" value="F:heme binding"/>
    <property type="evidence" value="ECO:0007669"/>
    <property type="project" value="InterPro"/>
</dbReference>
<name>A0A1Q9ENE1_SYMMI</name>
<organism evidence="15 16">
    <name type="scientific">Symbiodinium microadriaticum</name>
    <name type="common">Dinoflagellate</name>
    <name type="synonym">Zooxanthella microadriatica</name>
    <dbReference type="NCBI Taxonomy" id="2951"/>
    <lineage>
        <taxon>Eukaryota</taxon>
        <taxon>Sar</taxon>
        <taxon>Alveolata</taxon>
        <taxon>Dinophyceae</taxon>
        <taxon>Suessiales</taxon>
        <taxon>Symbiodiniaceae</taxon>
        <taxon>Symbiodinium</taxon>
    </lineage>
</organism>
<evidence type="ECO:0000259" key="14">
    <source>
        <dbReference type="PROSITE" id="PS51007"/>
    </source>
</evidence>
<sequence length="475" mass="51290">MAFDDFDYEENPVEDASMSRVSYVAEPPTDPSRIRNAGREVDADGTNSLVSQYNTNCMRTGWFNQSIFVAKRTAPIDRGIPFACTAAFSTVAMAKLSTSGTGRAGRKVLALMALLFAPLCFTAGPASRGRTARAASAEAADGPSEEAIKTRSIFMSLDSDEFGIDMDEVEKSGIPTDETEPDDLQQVGDFVSGPFILPFVTAIVEAKKSLKLRGAPEEAENAFYYSAVNQVAAVKSDEPGFDFRALKPDVVEEITEAMKEEDAKNAAATPDAAVAMMADGLSARRIDCGGAEEKWPPGIKCMRFDRLVREKLEGGFPPRLAMALDAVMGGGAAVWEAQQRREHLAGWQLFLCSACVGLAMAPTVRAADLVNGEAVFDANCVSCHAGGGNKIYPQQTLSRSALERNGKYSVELIAQQVSNGQTPMPAFKAKLTEKSIEDVASFVYAEAEVNWKDKKLVGGSARRFSQFLDSLWPFQ</sequence>
<evidence type="ECO:0000256" key="5">
    <source>
        <dbReference type="ARBA" id="ARBA00022617"/>
    </source>
</evidence>
<evidence type="ECO:0000256" key="1">
    <source>
        <dbReference type="ARBA" id="ARBA00002347"/>
    </source>
</evidence>
<reference evidence="15 16" key="1">
    <citation type="submission" date="2016-02" db="EMBL/GenBank/DDBJ databases">
        <title>Genome analysis of coral dinoflagellate symbionts highlights evolutionary adaptations to a symbiotic lifestyle.</title>
        <authorList>
            <person name="Aranda M."/>
            <person name="Li Y."/>
            <person name="Liew Y.J."/>
            <person name="Baumgarten S."/>
            <person name="Simakov O."/>
            <person name="Wilson M."/>
            <person name="Piel J."/>
            <person name="Ashoor H."/>
            <person name="Bougouffa S."/>
            <person name="Bajic V.B."/>
            <person name="Ryu T."/>
            <person name="Ravasi T."/>
            <person name="Bayer T."/>
            <person name="Micklem G."/>
            <person name="Kim H."/>
            <person name="Bhak J."/>
            <person name="Lajeunesse T.C."/>
            <person name="Voolstra C.R."/>
        </authorList>
    </citation>
    <scope>NUCLEOTIDE SEQUENCE [LARGE SCALE GENOMIC DNA]</scope>
    <source>
        <strain evidence="15 16">CCMP2467</strain>
    </source>
</reference>
<evidence type="ECO:0000256" key="11">
    <source>
        <dbReference type="ARBA" id="ARBA00031247"/>
    </source>
</evidence>
<comment type="subcellular location">
    <subcellularLocation>
        <location evidence="2">Plastid</location>
        <location evidence="2">Chloroplast thylakoid lumen</location>
    </subcellularLocation>
</comment>
<dbReference type="OrthoDB" id="1930491at2759"/>
<keyword evidence="8 13" id="KW-0408">Iron</keyword>
<dbReference type="InterPro" id="IPR009056">
    <property type="entry name" value="Cyt_c-like_dom"/>
</dbReference>
<dbReference type="InterPro" id="IPR023655">
    <property type="entry name" value="Cyt_C6"/>
</dbReference>
<dbReference type="EMBL" id="LSRX01000107">
    <property type="protein sequence ID" value="OLQ08949.1"/>
    <property type="molecule type" value="Genomic_DNA"/>
</dbReference>
<evidence type="ECO:0000313" key="15">
    <source>
        <dbReference type="EMBL" id="OLQ08949.1"/>
    </source>
</evidence>
<comment type="caution">
    <text evidence="15">The sequence shown here is derived from an EMBL/GenBank/DDBJ whole genome shotgun (WGS) entry which is preliminary data.</text>
</comment>
<comment type="similarity">
    <text evidence="3">Belongs to the cytochrome c family. PetJ subfamily.</text>
</comment>
<evidence type="ECO:0000256" key="7">
    <source>
        <dbReference type="ARBA" id="ARBA00022982"/>
    </source>
</evidence>
<evidence type="ECO:0000256" key="3">
    <source>
        <dbReference type="ARBA" id="ARBA00009650"/>
    </source>
</evidence>
<dbReference type="Pfam" id="PF13442">
    <property type="entry name" value="Cytochrome_CBB3"/>
    <property type="match status" value="1"/>
</dbReference>
<dbReference type="PANTHER" id="PTHR34688:SF2">
    <property type="entry name" value="CYTOCHROME C6, CHLOROPLASTIC"/>
    <property type="match status" value="1"/>
</dbReference>
<proteinExistence type="inferred from homology"/>
<keyword evidence="5 13" id="KW-0349">Heme</keyword>
<feature type="domain" description="Cytochrome c" evidence="14">
    <location>
        <begin position="367"/>
        <end position="447"/>
    </location>
</feature>
<keyword evidence="6 13" id="KW-0479">Metal-binding</keyword>
<dbReference type="GO" id="GO:0005506">
    <property type="term" value="F:iron ion binding"/>
    <property type="evidence" value="ECO:0007669"/>
    <property type="project" value="InterPro"/>
</dbReference>
<gene>
    <name evidence="15" type="primary">petJ</name>
    <name evidence="15" type="ORF">AK812_SmicGene7539</name>
</gene>
<dbReference type="Gene3D" id="1.10.760.10">
    <property type="entry name" value="Cytochrome c-like domain"/>
    <property type="match status" value="1"/>
</dbReference>
<evidence type="ECO:0000256" key="9">
    <source>
        <dbReference type="ARBA" id="ARBA00023078"/>
    </source>
</evidence>
<keyword evidence="7" id="KW-0249">Electron transport</keyword>
<keyword evidence="4" id="KW-0813">Transport</keyword>
<dbReference type="PROSITE" id="PS51007">
    <property type="entry name" value="CYTC"/>
    <property type="match status" value="1"/>
</dbReference>
<evidence type="ECO:0000256" key="2">
    <source>
        <dbReference type="ARBA" id="ARBA00004456"/>
    </source>
</evidence>
<dbReference type="AlphaFoldDB" id="A0A1Q9ENE1"/>
<keyword evidence="9" id="KW-0793">Thylakoid</keyword>
<protein>
    <recommendedName>
        <fullName evidence="12">Cytochrome c-553</fullName>
    </recommendedName>
    <alternativeName>
        <fullName evidence="11">Cytochrome c553</fullName>
    </alternativeName>
    <alternativeName>
        <fullName evidence="10">Soluble cytochrome f</fullName>
    </alternativeName>
</protein>
<dbReference type="GO" id="GO:0009543">
    <property type="term" value="C:chloroplast thylakoid lumen"/>
    <property type="evidence" value="ECO:0007669"/>
    <property type="project" value="UniProtKB-SubCell"/>
</dbReference>
<dbReference type="InterPro" id="IPR008168">
    <property type="entry name" value="Cyt_C_IC"/>
</dbReference>
<evidence type="ECO:0000313" key="16">
    <source>
        <dbReference type="Proteomes" id="UP000186817"/>
    </source>
</evidence>
<dbReference type="PANTHER" id="PTHR34688">
    <property type="entry name" value="CYTOCHROME C6, CHLOROPLASTIC"/>
    <property type="match status" value="1"/>
</dbReference>
<evidence type="ECO:0000256" key="10">
    <source>
        <dbReference type="ARBA" id="ARBA00030448"/>
    </source>
</evidence>
<evidence type="ECO:0000256" key="4">
    <source>
        <dbReference type="ARBA" id="ARBA00022448"/>
    </source>
</evidence>
<dbReference type="Proteomes" id="UP000186817">
    <property type="component" value="Unassembled WGS sequence"/>
</dbReference>
<dbReference type="InterPro" id="IPR036909">
    <property type="entry name" value="Cyt_c-like_dom_sf"/>
</dbReference>
<evidence type="ECO:0000256" key="8">
    <source>
        <dbReference type="ARBA" id="ARBA00023004"/>
    </source>
</evidence>
<comment type="function">
    <text evidence="1">Functions as an electron carrier between membrane-bound cytochrome b6-f and photosystem I in oxygenic photosynthesis.</text>
</comment>
<evidence type="ECO:0000256" key="12">
    <source>
        <dbReference type="ARBA" id="ARBA00033211"/>
    </source>
</evidence>
<evidence type="ECO:0000256" key="6">
    <source>
        <dbReference type="ARBA" id="ARBA00022723"/>
    </source>
</evidence>
<evidence type="ECO:0000256" key="13">
    <source>
        <dbReference type="PROSITE-ProRule" id="PRU00433"/>
    </source>
</evidence>
<keyword evidence="16" id="KW-1185">Reference proteome</keyword>
<dbReference type="PRINTS" id="PR00605">
    <property type="entry name" value="CYTCHROMECIC"/>
</dbReference>
<dbReference type="SUPFAM" id="SSF46626">
    <property type="entry name" value="Cytochrome c"/>
    <property type="match status" value="1"/>
</dbReference>
<dbReference type="GO" id="GO:0009055">
    <property type="term" value="F:electron transfer activity"/>
    <property type="evidence" value="ECO:0007669"/>
    <property type="project" value="InterPro"/>
</dbReference>
<accession>A0A1Q9ENE1</accession>